<organism evidence="4 5">
    <name type="scientific">Paractinoplanes pyxinae</name>
    <dbReference type="NCBI Taxonomy" id="2997416"/>
    <lineage>
        <taxon>Bacteria</taxon>
        <taxon>Bacillati</taxon>
        <taxon>Actinomycetota</taxon>
        <taxon>Actinomycetes</taxon>
        <taxon>Micromonosporales</taxon>
        <taxon>Micromonosporaceae</taxon>
        <taxon>Paractinoplanes</taxon>
    </lineage>
</organism>
<evidence type="ECO:0000313" key="4">
    <source>
        <dbReference type="EMBL" id="MCY1144014.1"/>
    </source>
</evidence>
<dbReference type="PANTHER" id="PTHR43022:SF1">
    <property type="entry name" value="PROTEIN SMF"/>
    <property type="match status" value="1"/>
</dbReference>
<dbReference type="EMBL" id="JAPNTZ010000018">
    <property type="protein sequence ID" value="MCY1144014.1"/>
    <property type="molecule type" value="Genomic_DNA"/>
</dbReference>
<evidence type="ECO:0000256" key="1">
    <source>
        <dbReference type="ARBA" id="ARBA00006525"/>
    </source>
</evidence>
<dbReference type="InterPro" id="IPR057666">
    <property type="entry name" value="DrpA_SLOG"/>
</dbReference>
<dbReference type="Proteomes" id="UP001151002">
    <property type="component" value="Unassembled WGS sequence"/>
</dbReference>
<comment type="caution">
    <text evidence="4">The sequence shown here is derived from an EMBL/GenBank/DDBJ whole genome shotgun (WGS) entry which is preliminary data.</text>
</comment>
<feature type="domain" description="Smf/DprA SLOG" evidence="3">
    <location>
        <begin position="83"/>
        <end position="300"/>
    </location>
</feature>
<dbReference type="SUPFAM" id="SSF102405">
    <property type="entry name" value="MCP/YpsA-like"/>
    <property type="match status" value="1"/>
</dbReference>
<proteinExistence type="inferred from homology"/>
<evidence type="ECO:0000313" key="5">
    <source>
        <dbReference type="Proteomes" id="UP001151002"/>
    </source>
</evidence>
<evidence type="ECO:0000259" key="3">
    <source>
        <dbReference type="Pfam" id="PF02481"/>
    </source>
</evidence>
<reference evidence="4" key="1">
    <citation type="submission" date="2022-11" db="EMBL/GenBank/DDBJ databases">
        <authorList>
            <person name="Somphong A."/>
            <person name="Phongsopitanun W."/>
        </authorList>
    </citation>
    <scope>NUCLEOTIDE SEQUENCE</scope>
    <source>
        <strain evidence="4">Pm04-4</strain>
    </source>
</reference>
<gene>
    <name evidence="4" type="ORF">OWR29_38975</name>
</gene>
<comment type="similarity">
    <text evidence="1">Belongs to the DprA/Smf family.</text>
</comment>
<dbReference type="PANTHER" id="PTHR43022">
    <property type="entry name" value="PROTEIN SMF"/>
    <property type="match status" value="1"/>
</dbReference>
<feature type="compositionally biased region" description="Polar residues" evidence="2">
    <location>
        <begin position="308"/>
        <end position="325"/>
    </location>
</feature>
<dbReference type="RefSeq" id="WP_267568568.1">
    <property type="nucleotide sequence ID" value="NZ_JAPNTZ010000018.1"/>
</dbReference>
<dbReference type="Gene3D" id="3.40.50.450">
    <property type="match status" value="1"/>
</dbReference>
<evidence type="ECO:0000256" key="2">
    <source>
        <dbReference type="SAM" id="MobiDB-lite"/>
    </source>
</evidence>
<dbReference type="InterPro" id="IPR003488">
    <property type="entry name" value="DprA"/>
</dbReference>
<feature type="region of interest" description="Disordered" evidence="2">
    <location>
        <begin position="304"/>
        <end position="325"/>
    </location>
</feature>
<accession>A0ABT4BBW3</accession>
<name>A0ABT4BBW3_9ACTN</name>
<dbReference type="Pfam" id="PF02481">
    <property type="entry name" value="DNA_processg_A"/>
    <property type="match status" value="1"/>
</dbReference>
<keyword evidence="5" id="KW-1185">Reference proteome</keyword>
<sequence>MTDHTLDDLREARAVLSMLGCGHHAALHELLIQRGPVGALAWLTATNRSARDRSMYLDGMTADKLHTRATALRQATRHAGARVLIPEDQQWPQQLDDLINVDFTQAPAAALCLWARGRSDAQLQQMVAVTGSRAATSYGITVTTRLAGELADAGWTVAASGGYGIDAAALRGALAVNGQTVALLPCGIDRLYPDGNHSLLQRIAATGLLLSAYPPGTSPSRELLAGTARLLAAMTSGTLVVEAGSRSGSLISLREAAVHDRPAMVVPGPVTSAMSAGIHRALRQQAGIRVVRNSTDVLADLAAASGDQPPTVNESDTAVTETGRP</sequence>
<protein>
    <submittedName>
        <fullName evidence="4">DNA-protecting protein DprA</fullName>
    </submittedName>
</protein>